<accession>A0A8H7S0J1</accession>
<evidence type="ECO:0000313" key="2">
    <source>
        <dbReference type="EMBL" id="KAG2219208.1"/>
    </source>
</evidence>
<proteinExistence type="predicted"/>
<evidence type="ECO:0000256" key="1">
    <source>
        <dbReference type="SAM" id="MobiDB-lite"/>
    </source>
</evidence>
<feature type="region of interest" description="Disordered" evidence="1">
    <location>
        <begin position="196"/>
        <end position="345"/>
    </location>
</feature>
<dbReference type="Proteomes" id="UP000646827">
    <property type="component" value="Unassembled WGS sequence"/>
</dbReference>
<dbReference type="OrthoDB" id="2288039at2759"/>
<organism evidence="2 3">
    <name type="scientific">Circinella minor</name>
    <dbReference type="NCBI Taxonomy" id="1195481"/>
    <lineage>
        <taxon>Eukaryota</taxon>
        <taxon>Fungi</taxon>
        <taxon>Fungi incertae sedis</taxon>
        <taxon>Mucoromycota</taxon>
        <taxon>Mucoromycotina</taxon>
        <taxon>Mucoromycetes</taxon>
        <taxon>Mucorales</taxon>
        <taxon>Lichtheimiaceae</taxon>
        <taxon>Circinella</taxon>
    </lineage>
</organism>
<feature type="compositionally biased region" description="Polar residues" evidence="1">
    <location>
        <begin position="202"/>
        <end position="216"/>
    </location>
</feature>
<gene>
    <name evidence="2" type="ORF">INT45_013074</name>
</gene>
<dbReference type="EMBL" id="JAEPRB010000190">
    <property type="protein sequence ID" value="KAG2219208.1"/>
    <property type="molecule type" value="Genomic_DNA"/>
</dbReference>
<feature type="compositionally biased region" description="Polar residues" evidence="1">
    <location>
        <begin position="279"/>
        <end position="291"/>
    </location>
</feature>
<comment type="caution">
    <text evidence="2">The sequence shown here is derived from an EMBL/GenBank/DDBJ whole genome shotgun (WGS) entry which is preliminary data.</text>
</comment>
<reference evidence="2 3" key="1">
    <citation type="submission" date="2020-12" db="EMBL/GenBank/DDBJ databases">
        <title>Metabolic potential, ecology and presence of endohyphal bacteria is reflected in genomic diversity of Mucoromycotina.</title>
        <authorList>
            <person name="Muszewska A."/>
            <person name="Okrasinska A."/>
            <person name="Steczkiewicz K."/>
            <person name="Drgas O."/>
            <person name="Orlowska M."/>
            <person name="Perlinska-Lenart U."/>
            <person name="Aleksandrzak-Piekarczyk T."/>
            <person name="Szatraj K."/>
            <person name="Zielenkiewicz U."/>
            <person name="Pilsyk S."/>
            <person name="Malc E."/>
            <person name="Mieczkowski P."/>
            <person name="Kruszewska J.S."/>
            <person name="Biernat P."/>
            <person name="Pawlowska J."/>
        </authorList>
    </citation>
    <scope>NUCLEOTIDE SEQUENCE [LARGE SCALE GENOMIC DNA]</scope>
    <source>
        <strain evidence="2 3">CBS 142.35</strain>
    </source>
</reference>
<sequence length="437" mass="49680">MSTENDELQYWLEQEPITNAGVFLAPDTPTAPSEILIKTQLENNQKKHERIVERLINQQVWALNDFQAAFADRIDPSLIQAPETKSGYFEFIRGQDFLVERQGEIHDLLNQLQTMIQDGKEDTIPIKDLVSQNINDPVDNFTDQIKVIYDSELKVLRDRQKDLSENFQREYIEQKGNLHQQLTQFVKPPLQQQQQQQRVPVLQSSGTSIVSTTNQIENEKTRLPSKRMRSNSPPTQPRNKESRVSPPRRVPIPQTQQSHSPAPGLTRVPSRDPRIRTMDSATTGNLSNSRSPEVAVATPITTPSNNSYKNPPAIATPSNNMKPPEVASSSSPAMTSSLKPRAKPLFKNPSINASLLDRSKMDMVGADVFLIERQSKTRVRLGEAKDFDNALHAPQEDSPIYVRYLQGEQWFYRARDHARIGLVSKIEPMIRKYLLQT</sequence>
<dbReference type="AlphaFoldDB" id="A0A8H7S0J1"/>
<feature type="compositionally biased region" description="Polar residues" evidence="1">
    <location>
        <begin position="299"/>
        <end position="309"/>
    </location>
</feature>
<name>A0A8H7S0J1_9FUNG</name>
<evidence type="ECO:0000313" key="3">
    <source>
        <dbReference type="Proteomes" id="UP000646827"/>
    </source>
</evidence>
<feature type="compositionally biased region" description="Low complexity" evidence="1">
    <location>
        <begin position="328"/>
        <end position="337"/>
    </location>
</feature>
<protein>
    <submittedName>
        <fullName evidence="2">Uncharacterized protein</fullName>
    </submittedName>
</protein>
<keyword evidence="3" id="KW-1185">Reference proteome</keyword>